<evidence type="ECO:0000313" key="1">
    <source>
        <dbReference type="EMBL" id="SER41500.1"/>
    </source>
</evidence>
<gene>
    <name evidence="1" type="ORF">SAMN05661109_00166</name>
</gene>
<dbReference type="Proteomes" id="UP000198929">
    <property type="component" value="Unassembled WGS sequence"/>
</dbReference>
<reference evidence="2" key="1">
    <citation type="submission" date="2016-10" db="EMBL/GenBank/DDBJ databases">
        <authorList>
            <person name="Varghese N."/>
            <person name="Submissions S."/>
        </authorList>
    </citation>
    <scope>NUCLEOTIDE SEQUENCE [LARGE SCALE GENOMIC DNA]</scope>
    <source>
        <strain evidence="2">DSM 20524</strain>
    </source>
</reference>
<accession>A0A1H9NZY9</accession>
<dbReference type="EMBL" id="FOGQ01000001">
    <property type="protein sequence ID" value="SER41500.1"/>
    <property type="molecule type" value="Genomic_DNA"/>
</dbReference>
<dbReference type="AlphaFoldDB" id="A0A1H9NZY9"/>
<organism evidence="1 2">
    <name type="scientific">Corynebacterium cystitidis DSM 20524</name>
    <dbReference type="NCBI Taxonomy" id="1121357"/>
    <lineage>
        <taxon>Bacteria</taxon>
        <taxon>Bacillati</taxon>
        <taxon>Actinomycetota</taxon>
        <taxon>Actinomycetes</taxon>
        <taxon>Mycobacteriales</taxon>
        <taxon>Corynebacteriaceae</taxon>
        <taxon>Corynebacterium</taxon>
    </lineage>
</organism>
<sequence length="97" mass="11493">MQVSHIRRRTHKEIKVMYLIQLSFMQARTLKVFILFTPDYPPKPSLKYARAQKLACAQHRIALIPRYFLDPFEASFHLITVAQVRIMDHEHLAPISY</sequence>
<protein>
    <submittedName>
        <fullName evidence="1">Uncharacterized protein</fullName>
    </submittedName>
</protein>
<dbReference type="STRING" id="1121357.SAMN05661109_00166"/>
<proteinExistence type="predicted"/>
<keyword evidence="2" id="KW-1185">Reference proteome</keyword>
<name>A0A1H9NZY9_9CORY</name>
<evidence type="ECO:0000313" key="2">
    <source>
        <dbReference type="Proteomes" id="UP000198929"/>
    </source>
</evidence>